<dbReference type="InterPro" id="IPR004881">
    <property type="entry name" value="Ribosome_biogen_GTPase_RsgA"/>
</dbReference>
<dbReference type="HAMAP" id="MF_01820">
    <property type="entry name" value="GTPase_RsgA"/>
    <property type="match status" value="1"/>
</dbReference>
<dbReference type="GO" id="GO:0042274">
    <property type="term" value="P:ribosomal small subunit biogenesis"/>
    <property type="evidence" value="ECO:0007669"/>
    <property type="project" value="UniProtKB-UniRule"/>
</dbReference>
<dbReference type="InterPro" id="IPR012340">
    <property type="entry name" value="NA-bd_OB-fold"/>
</dbReference>
<dbReference type="EC" id="3.6.1.-" evidence="3"/>
<dbReference type="PROSITE" id="PS50936">
    <property type="entry name" value="ENGC_GTPASE"/>
    <property type="match status" value="1"/>
</dbReference>
<proteinExistence type="inferred from homology"/>
<keyword evidence="3" id="KW-0862">Zinc</keyword>
<organism evidence="6 7">
    <name type="scientific">Candidatus Methylophosphatis roskildensis</name>
    <dbReference type="NCBI Taxonomy" id="2899263"/>
    <lineage>
        <taxon>Bacteria</taxon>
        <taxon>Pseudomonadati</taxon>
        <taxon>Pseudomonadota</taxon>
        <taxon>Betaproteobacteria</taxon>
        <taxon>Nitrosomonadales</taxon>
        <taxon>Sterolibacteriaceae</taxon>
        <taxon>Candidatus Methylophosphatis</taxon>
    </lineage>
</organism>
<feature type="binding site" evidence="3">
    <location>
        <position position="255"/>
    </location>
    <ligand>
        <name>Zn(2+)</name>
        <dbReference type="ChEBI" id="CHEBI:29105"/>
    </ligand>
</feature>
<keyword evidence="1 3" id="KW-0547">Nucleotide-binding</keyword>
<dbReference type="Proteomes" id="UP000807785">
    <property type="component" value="Unassembled WGS sequence"/>
</dbReference>
<feature type="binding site" evidence="3">
    <location>
        <position position="257"/>
    </location>
    <ligand>
        <name>Zn(2+)</name>
        <dbReference type="ChEBI" id="CHEBI:29105"/>
    </ligand>
</feature>
<comment type="caution">
    <text evidence="6">The sequence shown here is derived from an EMBL/GenBank/DDBJ whole genome shotgun (WGS) entry which is preliminary data.</text>
</comment>
<evidence type="ECO:0000313" key="7">
    <source>
        <dbReference type="Proteomes" id="UP000807785"/>
    </source>
</evidence>
<dbReference type="SUPFAM" id="SSF50249">
    <property type="entry name" value="Nucleic acid-binding proteins"/>
    <property type="match status" value="1"/>
</dbReference>
<comment type="subcellular location">
    <subcellularLocation>
        <location evidence="3">Cytoplasm</location>
    </subcellularLocation>
</comment>
<dbReference type="GO" id="GO:0005737">
    <property type="term" value="C:cytoplasm"/>
    <property type="evidence" value="ECO:0007669"/>
    <property type="project" value="UniProtKB-SubCell"/>
</dbReference>
<name>A0A9D7HWC9_9PROT</name>
<keyword evidence="2 3" id="KW-0342">GTP-binding</keyword>
<dbReference type="InterPro" id="IPR030378">
    <property type="entry name" value="G_CP_dom"/>
</dbReference>
<evidence type="ECO:0000256" key="2">
    <source>
        <dbReference type="ARBA" id="ARBA00023134"/>
    </source>
</evidence>
<keyword evidence="3" id="KW-0963">Cytoplasm</keyword>
<keyword evidence="3" id="KW-0378">Hydrolase</keyword>
<feature type="binding site" evidence="3">
    <location>
        <position position="263"/>
    </location>
    <ligand>
        <name>Zn(2+)</name>
        <dbReference type="ChEBI" id="CHEBI:29105"/>
    </ligand>
</feature>
<feature type="domain" description="CP-type G" evidence="5">
    <location>
        <begin position="73"/>
        <end position="226"/>
    </location>
</feature>
<comment type="subunit">
    <text evidence="3">Monomer. Associates with 30S ribosomal subunit, binds 16S rRNA.</text>
</comment>
<dbReference type="AlphaFoldDB" id="A0A9D7HWC9"/>
<gene>
    <name evidence="3 6" type="primary">rsgA</name>
    <name evidence="6" type="ORF">IPH26_21525</name>
</gene>
<dbReference type="GO" id="GO:0005525">
    <property type="term" value="F:GTP binding"/>
    <property type="evidence" value="ECO:0007669"/>
    <property type="project" value="UniProtKB-UniRule"/>
</dbReference>
<dbReference type="Gene3D" id="1.10.40.50">
    <property type="entry name" value="Probable gtpase engc, domain 3"/>
    <property type="match status" value="1"/>
</dbReference>
<evidence type="ECO:0000259" key="4">
    <source>
        <dbReference type="PROSITE" id="PS50936"/>
    </source>
</evidence>
<accession>A0A9D7HWC9</accession>
<dbReference type="SUPFAM" id="SSF52540">
    <property type="entry name" value="P-loop containing nucleoside triphosphate hydrolases"/>
    <property type="match status" value="1"/>
</dbReference>
<dbReference type="NCBIfam" id="TIGR00157">
    <property type="entry name" value="ribosome small subunit-dependent GTPase A"/>
    <property type="match status" value="1"/>
</dbReference>
<keyword evidence="3" id="KW-0690">Ribosome biogenesis</keyword>
<comment type="function">
    <text evidence="3">One of several proteins that assist in the late maturation steps of the functional core of the 30S ribosomal subunit. Helps release RbfA from mature subunits. May play a role in the assembly of ribosomal proteins into the subunit. Circularly permuted GTPase that catalyzes slow GTP hydrolysis, GTPase activity is stimulated by the 30S ribosomal subunit.</text>
</comment>
<dbReference type="EMBL" id="JADJEV010000005">
    <property type="protein sequence ID" value="MBK6975415.1"/>
    <property type="molecule type" value="Genomic_DNA"/>
</dbReference>
<keyword evidence="3" id="KW-0699">rRNA-binding</keyword>
<dbReference type="CDD" id="cd01854">
    <property type="entry name" value="YjeQ_EngC"/>
    <property type="match status" value="1"/>
</dbReference>
<dbReference type="GO" id="GO:0019843">
    <property type="term" value="F:rRNA binding"/>
    <property type="evidence" value="ECO:0007669"/>
    <property type="project" value="UniProtKB-KW"/>
</dbReference>
<feature type="binding site" evidence="3">
    <location>
        <begin position="118"/>
        <end position="121"/>
    </location>
    <ligand>
        <name>GTP</name>
        <dbReference type="ChEBI" id="CHEBI:37565"/>
    </ligand>
</feature>
<evidence type="ECO:0000313" key="6">
    <source>
        <dbReference type="EMBL" id="MBK6975415.1"/>
    </source>
</evidence>
<dbReference type="GO" id="GO:0046872">
    <property type="term" value="F:metal ion binding"/>
    <property type="evidence" value="ECO:0007669"/>
    <property type="project" value="UniProtKB-KW"/>
</dbReference>
<dbReference type="PROSITE" id="PS51721">
    <property type="entry name" value="G_CP"/>
    <property type="match status" value="1"/>
</dbReference>
<comment type="similarity">
    <text evidence="3">Belongs to the TRAFAC class YlqF/YawG GTPase family. RsgA subfamily.</text>
</comment>
<evidence type="ECO:0000256" key="1">
    <source>
        <dbReference type="ARBA" id="ARBA00022741"/>
    </source>
</evidence>
<dbReference type="InterPro" id="IPR027417">
    <property type="entry name" value="P-loop_NTPase"/>
</dbReference>
<dbReference type="GO" id="GO:0003924">
    <property type="term" value="F:GTPase activity"/>
    <property type="evidence" value="ECO:0007669"/>
    <property type="project" value="UniProtKB-UniRule"/>
</dbReference>
<dbReference type="InterPro" id="IPR010914">
    <property type="entry name" value="RsgA_GTPase_dom"/>
</dbReference>
<dbReference type="Gene3D" id="3.40.50.300">
    <property type="entry name" value="P-loop containing nucleotide triphosphate hydrolases"/>
    <property type="match status" value="1"/>
</dbReference>
<keyword evidence="3" id="KW-0694">RNA-binding</keyword>
<keyword evidence="3" id="KW-0479">Metal-binding</keyword>
<feature type="binding site" evidence="3">
    <location>
        <begin position="168"/>
        <end position="176"/>
    </location>
    <ligand>
        <name>GTP</name>
        <dbReference type="ChEBI" id="CHEBI:37565"/>
    </ligand>
</feature>
<dbReference type="PANTHER" id="PTHR32120">
    <property type="entry name" value="SMALL RIBOSOMAL SUBUNIT BIOGENESIS GTPASE RSGA"/>
    <property type="match status" value="1"/>
</dbReference>
<dbReference type="Pfam" id="PF03193">
    <property type="entry name" value="RsgA_GTPase"/>
    <property type="match status" value="1"/>
</dbReference>
<comment type="cofactor">
    <cofactor evidence="3">
        <name>Zn(2+)</name>
        <dbReference type="ChEBI" id="CHEBI:29105"/>
    </cofactor>
    <text evidence="3">Binds 1 zinc ion per subunit.</text>
</comment>
<feature type="binding site" evidence="3">
    <location>
        <position position="250"/>
    </location>
    <ligand>
        <name>Zn(2+)</name>
        <dbReference type="ChEBI" id="CHEBI:29105"/>
    </ligand>
</feature>
<evidence type="ECO:0000256" key="3">
    <source>
        <dbReference type="HAMAP-Rule" id="MF_01820"/>
    </source>
</evidence>
<protein>
    <recommendedName>
        <fullName evidence="3">Small ribosomal subunit biogenesis GTPase RsgA</fullName>
        <ecNumber evidence="3">3.6.1.-</ecNumber>
    </recommendedName>
</protein>
<sequence length="299" mass="32821">MHTSVEGTIFAAFGRHYEIVLADGSRLSCFPRGKRSLYACGDRVLVERSGADQGVIVRLLERHSLLFRRDEWREKLIAANSTQILIVVATEPSFSDELISRCIAAAESQGLKVAIVLNKIDIETQLPHARQLLAPFRRLGYPVIELSALHDAAALKALLPGETSVLVGQSGMGKSTLVNALVPNARATTREHSIVLDSGKHATTHTRMYQVDGNARLIDSPGMQVFGLAQLSLGGLEQAFVELRPMLGRCRFRDCRHAAEPGCAVIEAAGRGEIDRRRLDHFRALQQELDADSRLRPAS</sequence>
<dbReference type="PANTHER" id="PTHR32120:SF11">
    <property type="entry name" value="SMALL RIBOSOMAL SUBUNIT BIOGENESIS GTPASE RSGA 1, MITOCHONDRIAL-RELATED"/>
    <property type="match status" value="1"/>
</dbReference>
<reference evidence="6" key="1">
    <citation type="submission" date="2020-10" db="EMBL/GenBank/DDBJ databases">
        <title>Connecting structure to function with the recovery of over 1000 high-quality activated sludge metagenome-assembled genomes encoding full-length rRNA genes using long-read sequencing.</title>
        <authorList>
            <person name="Singleton C.M."/>
            <person name="Petriglieri F."/>
            <person name="Kristensen J.M."/>
            <person name="Kirkegaard R.H."/>
            <person name="Michaelsen T.Y."/>
            <person name="Andersen M.H."/>
            <person name="Karst S.M."/>
            <person name="Dueholm M.S."/>
            <person name="Nielsen P.H."/>
            <person name="Albertsen M."/>
        </authorList>
    </citation>
    <scope>NUCLEOTIDE SEQUENCE</scope>
    <source>
        <strain evidence="6">Bjer_18-Q3-R1-45_BAT3C.347</strain>
    </source>
</reference>
<evidence type="ECO:0000259" key="5">
    <source>
        <dbReference type="PROSITE" id="PS51721"/>
    </source>
</evidence>
<dbReference type="Gene3D" id="2.40.50.140">
    <property type="entry name" value="Nucleic acid-binding proteins"/>
    <property type="match status" value="1"/>
</dbReference>
<feature type="domain" description="EngC GTPase" evidence="4">
    <location>
        <begin position="79"/>
        <end position="224"/>
    </location>
</feature>